<dbReference type="InterPro" id="IPR054384">
    <property type="entry name" value="SecDF_P1_head"/>
</dbReference>
<evidence type="ECO:0000256" key="1">
    <source>
        <dbReference type="ARBA" id="ARBA00004651"/>
    </source>
</evidence>
<comment type="subcellular location">
    <subcellularLocation>
        <location evidence="1 9">Cell membrane</location>
        <topology evidence="1 9">Multi-pass membrane protein</topology>
    </subcellularLocation>
</comment>
<evidence type="ECO:0000259" key="11">
    <source>
        <dbReference type="Pfam" id="PF21760"/>
    </source>
</evidence>
<comment type="subunit">
    <text evidence="9">Forms a complex with SecF. Part of the essential Sec protein translocation apparatus which comprises SecA, SecYEG and auxiliary proteins SecDF-YajC and YidC.</text>
</comment>
<keyword evidence="4 9" id="KW-0812">Transmembrane</keyword>
<dbReference type="InterPro" id="IPR048631">
    <property type="entry name" value="SecD_1st"/>
</dbReference>
<feature type="transmembrane region" description="Helical" evidence="9">
    <location>
        <begin position="420"/>
        <end position="441"/>
    </location>
</feature>
<dbReference type="Pfam" id="PF22599">
    <property type="entry name" value="SecDF_P1_head"/>
    <property type="match status" value="1"/>
</dbReference>
<keyword evidence="14" id="KW-1185">Reference proteome</keyword>
<keyword evidence="6 9" id="KW-1133">Transmembrane helix</keyword>
<dbReference type="InterPro" id="IPR055344">
    <property type="entry name" value="SecD_SecF_C_bact"/>
</dbReference>
<feature type="domain" description="Protein export membrane protein SecD/SecF C-terminal" evidence="10">
    <location>
        <begin position="374"/>
        <end position="545"/>
    </location>
</feature>
<comment type="function">
    <text evidence="9">Part of the Sec protein translocase complex. Interacts with the SecYEG preprotein conducting channel. SecDF uses the proton motive force (PMF) to complete protein translocation after the ATP-dependent function of SecA.</text>
</comment>
<gene>
    <name evidence="9 13" type="primary">secD</name>
    <name evidence="13" type="ORF">KQ910_20830</name>
</gene>
<feature type="domain" description="Protein translocase subunit SecDF P1" evidence="11">
    <location>
        <begin position="150"/>
        <end position="209"/>
    </location>
</feature>
<feature type="transmembrane region" description="Helical" evidence="9">
    <location>
        <begin position="447"/>
        <end position="469"/>
    </location>
</feature>
<dbReference type="Pfam" id="PF02355">
    <property type="entry name" value="SecD_SecF_C"/>
    <property type="match status" value="1"/>
</dbReference>
<dbReference type="EMBL" id="JAHOPB010000002">
    <property type="protein sequence ID" value="MBU8876231.1"/>
    <property type="molecule type" value="Genomic_DNA"/>
</dbReference>
<evidence type="ECO:0000256" key="9">
    <source>
        <dbReference type="HAMAP-Rule" id="MF_01463"/>
    </source>
</evidence>
<comment type="similarity">
    <text evidence="9">Belongs to the SecD/SecF family. SecD subfamily.</text>
</comment>
<name>A0ABS6IPH4_9HYPH</name>
<evidence type="ECO:0000259" key="12">
    <source>
        <dbReference type="Pfam" id="PF22599"/>
    </source>
</evidence>
<evidence type="ECO:0000256" key="3">
    <source>
        <dbReference type="ARBA" id="ARBA00022475"/>
    </source>
</evidence>
<evidence type="ECO:0000256" key="5">
    <source>
        <dbReference type="ARBA" id="ARBA00022927"/>
    </source>
</evidence>
<dbReference type="InterPro" id="IPR048634">
    <property type="entry name" value="SecD_SecF_C"/>
</dbReference>
<feature type="transmembrane region" description="Helical" evidence="9">
    <location>
        <begin position="390"/>
        <end position="413"/>
    </location>
</feature>
<keyword evidence="7 9" id="KW-0811">Translocation</keyword>
<comment type="caution">
    <text evidence="9">Lacks conserved residue(s) required for the propagation of feature annotation.</text>
</comment>
<sequence>MLNLPRWQTIVIAGITLLSALFALPNLLPSSVLDHMPHWYASSRINLGLDLRGGAHFLLEADLRSVLNERLANLSDSVRAEMRKQQVQIKDVTVEPGRALVISLRDEANRAKALEAIRAVDPSLAISGNGDTIRVAYSDQELARRKKEVIDQSIEILRRRVDETGTLEPTITRQGDERILLQVPGIKDTTDLKRKINQTAKLTFHLVNEDVAATGQNIPQTLPPTTYLVPTREGMQELRRTNPKAWEDIQAANPRLSPEQVCRRYQPQCLPVLKRVVVGGEDLDDSKATFEQQQGGRPIISFTFNSAGGRAFCAATRANIGKRLAIQLDGEIISAPVVQSAICGGSGIITGSFTTQQTQEQSLLLRSGALPATLTIIQESTVGADLGADAIQAGTVAALVGTLLVAIFMFVAYGPVFGGFANLAMLVNLLMVFAGMSILGASLTLPGIAGLVLTAGLAVDANVLIYERVREEKALGRSPFSSLATGYEKAMSAIIDANLTTLIAGVLLFGFGSGPIRGFATTLTLGIITSMFSSTIFTRMLLAVWVRWRRPTELVI</sequence>
<evidence type="ECO:0000256" key="6">
    <source>
        <dbReference type="ARBA" id="ARBA00022989"/>
    </source>
</evidence>
<evidence type="ECO:0000313" key="14">
    <source>
        <dbReference type="Proteomes" id="UP000727907"/>
    </source>
</evidence>
<dbReference type="InterPro" id="IPR022646">
    <property type="entry name" value="SecD/SecF_CS"/>
</dbReference>
<reference evidence="13 14" key="1">
    <citation type="submission" date="2021-06" db="EMBL/GenBank/DDBJ databases">
        <authorList>
            <person name="Lee D.H."/>
        </authorList>
    </citation>
    <scope>NUCLEOTIDE SEQUENCE [LARGE SCALE GENOMIC DNA]</scope>
    <source>
        <strain evidence="13 14">MMS21-HV4-11</strain>
    </source>
</reference>
<dbReference type="Pfam" id="PF21760">
    <property type="entry name" value="SecD_1st"/>
    <property type="match status" value="1"/>
</dbReference>
<feature type="domain" description="SecDF P1 head subdomain" evidence="12">
    <location>
        <begin position="267"/>
        <end position="372"/>
    </location>
</feature>
<dbReference type="Pfam" id="PF07549">
    <property type="entry name" value="Sec_GG"/>
    <property type="match status" value="1"/>
</dbReference>
<keyword evidence="8 9" id="KW-0472">Membrane</keyword>
<dbReference type="Proteomes" id="UP000727907">
    <property type="component" value="Unassembled WGS sequence"/>
</dbReference>
<organism evidence="13 14">
    <name type="scientific">Reyranella humidisoli</name>
    <dbReference type="NCBI Taxonomy" id="2849149"/>
    <lineage>
        <taxon>Bacteria</taxon>
        <taxon>Pseudomonadati</taxon>
        <taxon>Pseudomonadota</taxon>
        <taxon>Alphaproteobacteria</taxon>
        <taxon>Hyphomicrobiales</taxon>
        <taxon>Reyranellaceae</taxon>
        <taxon>Reyranella</taxon>
    </lineage>
</organism>
<comment type="caution">
    <text evidence="13">The sequence shown here is derived from an EMBL/GenBank/DDBJ whole genome shotgun (WGS) entry which is preliminary data.</text>
</comment>
<evidence type="ECO:0000256" key="2">
    <source>
        <dbReference type="ARBA" id="ARBA00022448"/>
    </source>
</evidence>
<evidence type="ECO:0000256" key="7">
    <source>
        <dbReference type="ARBA" id="ARBA00023010"/>
    </source>
</evidence>
<dbReference type="NCBIfam" id="TIGR00916">
    <property type="entry name" value="2A0604s01"/>
    <property type="match status" value="1"/>
</dbReference>
<evidence type="ECO:0000256" key="8">
    <source>
        <dbReference type="ARBA" id="ARBA00023136"/>
    </source>
</evidence>
<dbReference type="PANTHER" id="PTHR30081:SF1">
    <property type="entry name" value="PROTEIN TRANSLOCASE SUBUNIT SECD"/>
    <property type="match status" value="1"/>
</dbReference>
<keyword evidence="2 9" id="KW-0813">Transport</keyword>
<dbReference type="InterPro" id="IPR005791">
    <property type="entry name" value="SecD"/>
</dbReference>
<keyword evidence="3 9" id="KW-1003">Cell membrane</keyword>
<feature type="transmembrane region" description="Helical" evidence="9">
    <location>
        <begin position="490"/>
        <end position="511"/>
    </location>
</feature>
<dbReference type="HAMAP" id="MF_01463_B">
    <property type="entry name" value="SecD_B"/>
    <property type="match status" value="1"/>
</dbReference>
<evidence type="ECO:0000256" key="4">
    <source>
        <dbReference type="ARBA" id="ARBA00022692"/>
    </source>
</evidence>
<dbReference type="InterPro" id="IPR022813">
    <property type="entry name" value="SecD/SecF_arch_bac"/>
</dbReference>
<proteinExistence type="inferred from homology"/>
<dbReference type="NCBIfam" id="TIGR01129">
    <property type="entry name" value="secD"/>
    <property type="match status" value="1"/>
</dbReference>
<feature type="transmembrane region" description="Helical" evidence="9">
    <location>
        <begin position="523"/>
        <end position="546"/>
    </location>
</feature>
<evidence type="ECO:0000259" key="10">
    <source>
        <dbReference type="Pfam" id="PF02355"/>
    </source>
</evidence>
<accession>A0ABS6IPH4</accession>
<dbReference type="RefSeq" id="WP_216964861.1">
    <property type="nucleotide sequence ID" value="NZ_JAHOPB010000002.1"/>
</dbReference>
<keyword evidence="5 9" id="KW-0653">Protein transport</keyword>
<dbReference type="PANTHER" id="PTHR30081">
    <property type="entry name" value="PROTEIN-EXPORT MEMBRANE PROTEIN SEC"/>
    <property type="match status" value="1"/>
</dbReference>
<protein>
    <recommendedName>
        <fullName evidence="9">Protein translocase subunit SecD</fullName>
    </recommendedName>
</protein>
<evidence type="ECO:0000313" key="13">
    <source>
        <dbReference type="EMBL" id="MBU8876231.1"/>
    </source>
</evidence>